<dbReference type="PANTHER" id="PTHR12224">
    <property type="entry name" value="BETA-1,4-MANNOSYL-GLYCOPROTEIN BETA-1,4-N-ACETYLGLUCOSAMINYL-TRANSFERASE"/>
    <property type="match status" value="1"/>
</dbReference>
<keyword evidence="2" id="KW-1185">Reference proteome</keyword>
<dbReference type="EMBL" id="WTXG01000069">
    <property type="protein sequence ID" value="KAI0294705.1"/>
    <property type="molecule type" value="Genomic_DNA"/>
</dbReference>
<dbReference type="AlphaFoldDB" id="A0AAD4QJG2"/>
<dbReference type="GO" id="GO:0006044">
    <property type="term" value="P:N-acetylglucosamine metabolic process"/>
    <property type="evidence" value="ECO:0007669"/>
    <property type="project" value="TreeGrafter"/>
</dbReference>
<sequence length="355" mass="41976">MMGFTRFNSRQHRRKIIFLILFIAFIYFVSRRDSLYLLRPIWDKKPQPFNTYSFWPYVPAIESDKDYCRHYGWQQRQVGNRKSPRIIDATMISTEVSLFKLRLMETRDHVDMVIVVEADRSFDGTPKPHFPIFNETEIRPYMKDSQVLVYHNDAQYAHGHHSRSSTWHNHGDLILMSDVDEISSKETLQLAKVCSLPPILHLNMRDYLYSFEFPLNDNGYWRPKIVTFEATTTFGYNHIRASDELLLHAGWHCSWCFRSIQEYHIKMTGYSHNDRLTSSSQLLPSEIQRKICTGLDIYDMYPEAYTFTDLLRQLGPAPRATEYTHLPAYTTMLQNPEFRFLLPGFCERPLDMLVS</sequence>
<gene>
    <name evidence="1" type="ORF">B0F90DRAFT_1754771</name>
</gene>
<keyword evidence="1" id="KW-0808">Transferase</keyword>
<organism evidence="1 2">
    <name type="scientific">Multifurca ochricompacta</name>
    <dbReference type="NCBI Taxonomy" id="376703"/>
    <lineage>
        <taxon>Eukaryota</taxon>
        <taxon>Fungi</taxon>
        <taxon>Dikarya</taxon>
        <taxon>Basidiomycota</taxon>
        <taxon>Agaricomycotina</taxon>
        <taxon>Agaricomycetes</taxon>
        <taxon>Russulales</taxon>
        <taxon>Russulaceae</taxon>
        <taxon>Multifurca</taxon>
    </lineage>
</organism>
<evidence type="ECO:0000313" key="1">
    <source>
        <dbReference type="EMBL" id="KAI0294705.1"/>
    </source>
</evidence>
<dbReference type="InterPro" id="IPR006813">
    <property type="entry name" value="Glyco_trans_17"/>
</dbReference>
<accession>A0AAD4QJG2</accession>
<proteinExistence type="predicted"/>
<dbReference type="GO" id="GO:0016020">
    <property type="term" value="C:membrane"/>
    <property type="evidence" value="ECO:0007669"/>
    <property type="project" value="InterPro"/>
</dbReference>
<name>A0AAD4QJG2_9AGAM</name>
<dbReference type="PANTHER" id="PTHR12224:SF0">
    <property type="entry name" value="BETA-1,4-MANNOSYL-GLYCOPROTEIN 4-BETA-N-ACETYLGLUCOSAMINYLTRANSFERASE"/>
    <property type="match status" value="1"/>
</dbReference>
<comment type="caution">
    <text evidence="1">The sequence shown here is derived from an EMBL/GenBank/DDBJ whole genome shotgun (WGS) entry which is preliminary data.</text>
</comment>
<protein>
    <submittedName>
        <fullName evidence="1">Glycosyl transferase</fullName>
    </submittedName>
</protein>
<evidence type="ECO:0000313" key="2">
    <source>
        <dbReference type="Proteomes" id="UP001203297"/>
    </source>
</evidence>
<dbReference type="Proteomes" id="UP001203297">
    <property type="component" value="Unassembled WGS sequence"/>
</dbReference>
<reference evidence="1" key="1">
    <citation type="journal article" date="2022" name="New Phytol.">
        <title>Evolutionary transition to the ectomycorrhizal habit in the genomes of a hyperdiverse lineage of mushroom-forming fungi.</title>
        <authorList>
            <person name="Looney B."/>
            <person name="Miyauchi S."/>
            <person name="Morin E."/>
            <person name="Drula E."/>
            <person name="Courty P.E."/>
            <person name="Kohler A."/>
            <person name="Kuo A."/>
            <person name="LaButti K."/>
            <person name="Pangilinan J."/>
            <person name="Lipzen A."/>
            <person name="Riley R."/>
            <person name="Andreopoulos W."/>
            <person name="He G."/>
            <person name="Johnson J."/>
            <person name="Nolan M."/>
            <person name="Tritt A."/>
            <person name="Barry K.W."/>
            <person name="Grigoriev I.V."/>
            <person name="Nagy L.G."/>
            <person name="Hibbett D."/>
            <person name="Henrissat B."/>
            <person name="Matheny P.B."/>
            <person name="Labbe J."/>
            <person name="Martin F.M."/>
        </authorList>
    </citation>
    <scope>NUCLEOTIDE SEQUENCE</scope>
    <source>
        <strain evidence="1">BPL690</strain>
    </source>
</reference>
<dbReference type="Pfam" id="PF04724">
    <property type="entry name" value="Glyco_transf_17"/>
    <property type="match status" value="1"/>
</dbReference>
<dbReference type="GO" id="GO:0003830">
    <property type="term" value="F:beta-1,4-mannosylglycoprotein 4-beta-N-acetylglucosaminyltransferase activity"/>
    <property type="evidence" value="ECO:0007669"/>
    <property type="project" value="InterPro"/>
</dbReference>